<evidence type="ECO:0000313" key="1">
    <source>
        <dbReference type="EMBL" id="KAK3354178.1"/>
    </source>
</evidence>
<reference evidence="1" key="1">
    <citation type="journal article" date="2023" name="Mol. Phylogenet. Evol.">
        <title>Genome-scale phylogeny and comparative genomics of the fungal order Sordariales.</title>
        <authorList>
            <person name="Hensen N."/>
            <person name="Bonometti L."/>
            <person name="Westerberg I."/>
            <person name="Brannstrom I.O."/>
            <person name="Guillou S."/>
            <person name="Cros-Aarteil S."/>
            <person name="Calhoun S."/>
            <person name="Haridas S."/>
            <person name="Kuo A."/>
            <person name="Mondo S."/>
            <person name="Pangilinan J."/>
            <person name="Riley R."/>
            <person name="LaButti K."/>
            <person name="Andreopoulos B."/>
            <person name="Lipzen A."/>
            <person name="Chen C."/>
            <person name="Yan M."/>
            <person name="Daum C."/>
            <person name="Ng V."/>
            <person name="Clum A."/>
            <person name="Steindorff A."/>
            <person name="Ohm R.A."/>
            <person name="Martin F."/>
            <person name="Silar P."/>
            <person name="Natvig D.O."/>
            <person name="Lalanne C."/>
            <person name="Gautier V."/>
            <person name="Ament-Velasquez S.L."/>
            <person name="Kruys A."/>
            <person name="Hutchinson M.I."/>
            <person name="Powell A.J."/>
            <person name="Barry K."/>
            <person name="Miller A.N."/>
            <person name="Grigoriev I.V."/>
            <person name="Debuchy R."/>
            <person name="Gladieux P."/>
            <person name="Hiltunen Thoren M."/>
            <person name="Johannesson H."/>
        </authorList>
    </citation>
    <scope>NUCLEOTIDE SEQUENCE</scope>
    <source>
        <strain evidence="1">CBS 560.94</strain>
    </source>
</reference>
<comment type="caution">
    <text evidence="1">The sequence shown here is derived from an EMBL/GenBank/DDBJ whole genome shotgun (WGS) entry which is preliminary data.</text>
</comment>
<name>A0AAE0JMS0_9PEZI</name>
<dbReference type="RefSeq" id="XP_062685556.1">
    <property type="nucleotide sequence ID" value="XM_062825866.1"/>
</dbReference>
<dbReference type="EMBL" id="JAUEPP010000001">
    <property type="protein sequence ID" value="KAK3354178.1"/>
    <property type="molecule type" value="Genomic_DNA"/>
</dbReference>
<organism evidence="1 2">
    <name type="scientific">Neurospora tetraspora</name>
    <dbReference type="NCBI Taxonomy" id="94610"/>
    <lineage>
        <taxon>Eukaryota</taxon>
        <taxon>Fungi</taxon>
        <taxon>Dikarya</taxon>
        <taxon>Ascomycota</taxon>
        <taxon>Pezizomycotina</taxon>
        <taxon>Sordariomycetes</taxon>
        <taxon>Sordariomycetidae</taxon>
        <taxon>Sordariales</taxon>
        <taxon>Sordariaceae</taxon>
        <taxon>Neurospora</taxon>
    </lineage>
</organism>
<dbReference type="AlphaFoldDB" id="A0AAE0JMS0"/>
<accession>A0AAE0JMS0</accession>
<gene>
    <name evidence="1" type="ORF">B0H65DRAFT_447383</name>
</gene>
<keyword evidence="2" id="KW-1185">Reference proteome</keyword>
<sequence length="152" mass="17348">MVSTCLIAYRKVPFVRISTPRQLPCCIFWYFFPVISCAFSPCDCRFYIESMLGLSLPSGSLADFIASPNWPVCILSHFCLFDRHVISEFLRAGPPENVDEFGDPQRSTDFRRPTQLRCLCPGPLKPSRRPIARARGNVYAMPIGPRRQAFLR</sequence>
<reference evidence="1" key="2">
    <citation type="submission" date="2023-06" db="EMBL/GenBank/DDBJ databases">
        <authorList>
            <consortium name="Lawrence Berkeley National Laboratory"/>
            <person name="Haridas S."/>
            <person name="Hensen N."/>
            <person name="Bonometti L."/>
            <person name="Westerberg I."/>
            <person name="Brannstrom I.O."/>
            <person name="Guillou S."/>
            <person name="Cros-Aarteil S."/>
            <person name="Calhoun S."/>
            <person name="Kuo A."/>
            <person name="Mondo S."/>
            <person name="Pangilinan J."/>
            <person name="Riley R."/>
            <person name="Labutti K."/>
            <person name="Andreopoulos B."/>
            <person name="Lipzen A."/>
            <person name="Chen C."/>
            <person name="Yanf M."/>
            <person name="Daum C."/>
            <person name="Ng V."/>
            <person name="Clum A."/>
            <person name="Steindorff A."/>
            <person name="Ohm R."/>
            <person name="Martin F."/>
            <person name="Silar P."/>
            <person name="Natvig D."/>
            <person name="Lalanne C."/>
            <person name="Gautier V."/>
            <person name="Ament-Velasquez S.L."/>
            <person name="Kruys A."/>
            <person name="Hutchinson M.I."/>
            <person name="Powell A.J."/>
            <person name="Barry K."/>
            <person name="Miller A.N."/>
            <person name="Grigoriev I.V."/>
            <person name="Debuchy R."/>
            <person name="Gladieux P."/>
            <person name="Thoren M.H."/>
            <person name="Johannesson H."/>
        </authorList>
    </citation>
    <scope>NUCLEOTIDE SEQUENCE</scope>
    <source>
        <strain evidence="1">CBS 560.94</strain>
    </source>
</reference>
<evidence type="ECO:0000313" key="2">
    <source>
        <dbReference type="Proteomes" id="UP001278500"/>
    </source>
</evidence>
<dbReference type="GeneID" id="87863020"/>
<dbReference type="Proteomes" id="UP001278500">
    <property type="component" value="Unassembled WGS sequence"/>
</dbReference>
<proteinExistence type="predicted"/>
<protein>
    <submittedName>
        <fullName evidence="1">Uncharacterized protein</fullName>
    </submittedName>
</protein>